<protein>
    <submittedName>
        <fullName evidence="2">Uncharacterized protein</fullName>
    </submittedName>
</protein>
<comment type="caution">
    <text evidence="2">The sequence shown here is derived from an EMBL/GenBank/DDBJ whole genome shotgun (WGS) entry which is preliminary data.</text>
</comment>
<dbReference type="Proteomes" id="UP000244073">
    <property type="component" value="Unassembled WGS sequence"/>
</dbReference>
<name>A0A2T5M346_9EURO</name>
<feature type="compositionally biased region" description="Acidic residues" evidence="1">
    <location>
        <begin position="12"/>
        <end position="21"/>
    </location>
</feature>
<evidence type="ECO:0000256" key="1">
    <source>
        <dbReference type="SAM" id="MobiDB-lite"/>
    </source>
</evidence>
<feature type="region of interest" description="Disordered" evidence="1">
    <location>
        <begin position="1"/>
        <end position="34"/>
    </location>
</feature>
<dbReference type="VEuPathDB" id="FungiDB:P175DRAFT_0151447"/>
<organism evidence="2 3">
    <name type="scientific">Aspergillus ochraceoroseus IBT 24754</name>
    <dbReference type="NCBI Taxonomy" id="1392256"/>
    <lineage>
        <taxon>Eukaryota</taxon>
        <taxon>Fungi</taxon>
        <taxon>Dikarya</taxon>
        <taxon>Ascomycota</taxon>
        <taxon>Pezizomycotina</taxon>
        <taxon>Eurotiomycetes</taxon>
        <taxon>Eurotiomycetidae</taxon>
        <taxon>Eurotiales</taxon>
        <taxon>Aspergillaceae</taxon>
        <taxon>Aspergillus</taxon>
        <taxon>Aspergillus subgen. Nidulantes</taxon>
    </lineage>
</organism>
<reference evidence="2 3" key="1">
    <citation type="journal article" date="2018" name="Proc. Natl. Acad. Sci. U.S.A.">
        <title>Linking secondary metabolites to gene clusters through genome sequencing of six diverse Aspergillus species.</title>
        <authorList>
            <person name="Kaerboelling I."/>
            <person name="Vesth T.C."/>
            <person name="Frisvad J.C."/>
            <person name="Nybo J.L."/>
            <person name="Theobald S."/>
            <person name="Kuo A."/>
            <person name="Bowyer P."/>
            <person name="Matsuda Y."/>
            <person name="Mondo S."/>
            <person name="Lyhne E.K."/>
            <person name="Kogle M.E."/>
            <person name="Clum A."/>
            <person name="Lipzen A."/>
            <person name="Salamov A."/>
            <person name="Ngan C.Y."/>
            <person name="Daum C."/>
            <person name="Chiniquy J."/>
            <person name="Barry K."/>
            <person name="LaButti K."/>
            <person name="Haridas S."/>
            <person name="Simmons B.A."/>
            <person name="Magnuson J.K."/>
            <person name="Mortensen U.H."/>
            <person name="Larsen T.O."/>
            <person name="Grigoriev I.V."/>
            <person name="Baker S.E."/>
            <person name="Andersen M.R."/>
        </authorList>
    </citation>
    <scope>NUCLEOTIDE SEQUENCE [LARGE SCALE GENOMIC DNA]</scope>
    <source>
        <strain evidence="2 3">IBT 24754</strain>
    </source>
</reference>
<dbReference type="EMBL" id="MSFN02000002">
    <property type="protein sequence ID" value="PTU22946.1"/>
    <property type="molecule type" value="Genomic_DNA"/>
</dbReference>
<dbReference type="OrthoDB" id="4815524at2759"/>
<evidence type="ECO:0000313" key="2">
    <source>
        <dbReference type="EMBL" id="PTU22946.1"/>
    </source>
</evidence>
<accession>A0A2T5M346</accession>
<gene>
    <name evidence="2" type="ORF">P175DRAFT_0151447</name>
</gene>
<sequence>MDQFPDQSFEPLELDLDDSSELDSRLLPPPPEGQYHTEAEAVQAIKSFAQDNLYNHGPSLPSSHPSIRREEITQKTQYIKALLDINMPPSQILKQLRHVDPSSIIQLRDIYNLRHRLYQGKTPVPAVVDFRPAMIKPRGRRESSTFTQAEEPLLLPGAVDVGVPLVADLEYQIRQPREDLHDGAATLKF</sequence>
<proteinExistence type="predicted"/>
<evidence type="ECO:0000313" key="3">
    <source>
        <dbReference type="Proteomes" id="UP000244073"/>
    </source>
</evidence>
<dbReference type="AlphaFoldDB" id="A0A2T5M346"/>
<dbReference type="GeneID" id="63809333"/>
<dbReference type="RefSeq" id="XP_040754338.1">
    <property type="nucleotide sequence ID" value="XM_040892451.1"/>
</dbReference>